<dbReference type="Pfam" id="PF12728">
    <property type="entry name" value="HTH_17"/>
    <property type="match status" value="1"/>
</dbReference>
<dbReference type="EMBL" id="JABXJJ020000004">
    <property type="protein sequence ID" value="MDI5968647.1"/>
    <property type="molecule type" value="Genomic_DNA"/>
</dbReference>
<evidence type="ECO:0000313" key="2">
    <source>
        <dbReference type="EMBL" id="MDI5968647.1"/>
    </source>
</evidence>
<comment type="caution">
    <text evidence="2">The sequence shown here is derived from an EMBL/GenBank/DDBJ whole genome shotgun (WGS) entry which is preliminary data.</text>
</comment>
<proteinExistence type="predicted"/>
<protein>
    <submittedName>
        <fullName evidence="2">Helix-turn-helix domain-containing protein</fullName>
    </submittedName>
</protein>
<gene>
    <name evidence="2" type="ORF">POF50_004680</name>
</gene>
<dbReference type="InterPro" id="IPR009061">
    <property type="entry name" value="DNA-bd_dom_put_sf"/>
</dbReference>
<name>A0AA90H5T4_9ACTN</name>
<dbReference type="AlphaFoldDB" id="A0AA90H5T4"/>
<organism evidence="2">
    <name type="scientific">Streptantibioticus silvisoli</name>
    <dbReference type="NCBI Taxonomy" id="2705255"/>
    <lineage>
        <taxon>Bacteria</taxon>
        <taxon>Bacillati</taxon>
        <taxon>Actinomycetota</taxon>
        <taxon>Actinomycetes</taxon>
        <taxon>Kitasatosporales</taxon>
        <taxon>Streptomycetaceae</taxon>
        <taxon>Streptantibioticus</taxon>
    </lineage>
</organism>
<dbReference type="InterPro" id="IPR041657">
    <property type="entry name" value="HTH_17"/>
</dbReference>
<dbReference type="SUPFAM" id="SSF46955">
    <property type="entry name" value="Putative DNA-binding domain"/>
    <property type="match status" value="1"/>
</dbReference>
<reference evidence="2" key="1">
    <citation type="submission" date="2023-05" db="EMBL/GenBank/DDBJ databases">
        <title>Streptantibioticus silvisoli sp. nov., acidotolerant actinomycetes 1 from pine litter.</title>
        <authorList>
            <person name="Swiecimska M."/>
            <person name="Golinska P."/>
            <person name="Sangal V."/>
            <person name="Wachnowicz B."/>
            <person name="Goodfellow M."/>
        </authorList>
    </citation>
    <scope>NUCLEOTIDE SEQUENCE</scope>
    <source>
        <strain evidence="2">SL13</strain>
    </source>
</reference>
<accession>A0AA90H5T4</accession>
<feature type="domain" description="Helix-turn-helix" evidence="1">
    <location>
        <begin position="35"/>
        <end position="89"/>
    </location>
</feature>
<dbReference type="Gene3D" id="1.10.10.10">
    <property type="entry name" value="Winged helix-like DNA-binding domain superfamily/Winged helix DNA-binding domain"/>
    <property type="match status" value="1"/>
</dbReference>
<dbReference type="RefSeq" id="WP_271317917.1">
    <property type="nucleotide sequence ID" value="NZ_JABXJJ020000004.1"/>
</dbReference>
<sequence>MPRLLTVAQVAELLGATNPTDRPATSGPDLLHDGWYTTDEVAELLGVDASTLRRWRTSTPLQGPPFVRLTSRMTMYSVGDIRAWLASRRVDPAKVA</sequence>
<dbReference type="InterPro" id="IPR036388">
    <property type="entry name" value="WH-like_DNA-bd_sf"/>
</dbReference>
<evidence type="ECO:0000259" key="1">
    <source>
        <dbReference type="Pfam" id="PF12728"/>
    </source>
</evidence>